<organism evidence="1">
    <name type="scientific">Vibrio phage Vc1</name>
    <dbReference type="NCBI Taxonomy" id="1480731"/>
    <lineage>
        <taxon>Viruses</taxon>
        <taxon>Duplodnaviria</taxon>
        <taxon>Heunggongvirae</taxon>
        <taxon>Uroviricota</taxon>
        <taxon>Caudoviricetes</taxon>
        <taxon>Drexlerviridae</taxon>
        <taxon>Jhansiroadvirus</taxon>
        <taxon>Jhansiroadvirus gwaliVC1</taxon>
    </lineage>
</organism>
<dbReference type="Pfam" id="PF08748">
    <property type="entry name" value="Phage_TAC_4"/>
    <property type="match status" value="1"/>
</dbReference>
<proteinExistence type="predicted"/>
<reference evidence="1" key="1">
    <citation type="submission" date="2020-04" db="EMBL/GenBank/DDBJ databases">
        <authorList>
            <person name="Kumar P."/>
            <person name="Meghvansi M.K."/>
            <person name="Kamboj D.V."/>
        </authorList>
    </citation>
    <scope>NUCLEOTIDE SEQUENCE [LARGE SCALE GENOMIC DNA]</scope>
</reference>
<name>A0A6M5CEN6_9CAUD</name>
<evidence type="ECO:0000313" key="1">
    <source>
        <dbReference type="EMBL" id="QJT70610.1"/>
    </source>
</evidence>
<dbReference type="InterPro" id="IPR014859">
    <property type="entry name" value="Phage_TAC_4"/>
</dbReference>
<dbReference type="EMBL" id="MT360682">
    <property type="protein sequence ID" value="QJT70610.1"/>
    <property type="molecule type" value="Genomic_DNA"/>
</dbReference>
<gene>
    <name evidence="1" type="ORF">2019VC1_05</name>
</gene>
<sequence>MAKMKLKTVKRLPDFWLPVEFVLPDGNVAEFKFKVKHHTSDELKEITGREQDDIEFILAIATGWDLEDEFNIENVSDLVKTYPAAVLALMGNYMKALVGQRVKTKTGGLPVLPEAAHR</sequence>
<accession>A0A6M5CEN6</accession>
<protein>
    <submittedName>
        <fullName evidence="1">Tape measure chaperone protein</fullName>
    </submittedName>
</protein>